<feature type="compositionally biased region" description="Low complexity" evidence="1">
    <location>
        <begin position="253"/>
        <end position="272"/>
    </location>
</feature>
<dbReference type="CDD" id="cd05467">
    <property type="entry name" value="CBM20"/>
    <property type="match status" value="1"/>
</dbReference>
<accession>A0AAW1T3Z9</accession>
<feature type="region of interest" description="Disordered" evidence="1">
    <location>
        <begin position="198"/>
        <end position="217"/>
    </location>
</feature>
<protein>
    <recommendedName>
        <fullName evidence="2">CBM20 domain-containing protein</fullName>
    </recommendedName>
</protein>
<dbReference type="EMBL" id="JALJOV010000435">
    <property type="protein sequence ID" value="KAK9863737.1"/>
    <property type="molecule type" value="Genomic_DNA"/>
</dbReference>
<name>A0AAW1T3Z9_9CHLO</name>
<keyword evidence="4" id="KW-1185">Reference proteome</keyword>
<dbReference type="Pfam" id="PF00686">
    <property type="entry name" value="CBM_20"/>
    <property type="match status" value="1"/>
</dbReference>
<evidence type="ECO:0000313" key="4">
    <source>
        <dbReference type="Proteomes" id="UP001485043"/>
    </source>
</evidence>
<dbReference type="Proteomes" id="UP001485043">
    <property type="component" value="Unassembled WGS sequence"/>
</dbReference>
<sequence length="435" mass="45491">MRKSCAARQQEFGRHASGSTPLPPGRLSSQVLSSHRNLPGLAVRAQAGSAESTATFHITVPFLQLGFGDVVKLAGGQDQFGGWSLSAAPALAWTEGHNWRGTFEMAPDTYQFKIVIVRQGGNHQWESGDDRLLQVTPELNDREVLCTFNHTAEMPISDAPVPKEAPKEQDTTKAQAALQEMQQSQPALAEVKPEDLGSMTAADLGSSPEHAQEEADNLEMTQSVAAAAGFADEAPRQPPAADELEAASAFVTGEPASSEAAAAEAPANGSSSRTEQELEHTPEAEPENLASEPAPEEVVPEPESVATVAEPEPEPAAPAPKATSESSDSSQESTTTIEGTPVTIAFDGTFTFSFDEGDTTEDAATLAVKLIPDLPDVSGLGLLSNGASNSASDPHDAANFAADFAKAAALPQVVRNVPGRMPPAKQLGHSLGRCC</sequence>
<feature type="compositionally biased region" description="Low complexity" evidence="1">
    <location>
        <begin position="319"/>
        <end position="336"/>
    </location>
</feature>
<dbReference type="InterPro" id="IPR013784">
    <property type="entry name" value="Carb-bd-like_fold"/>
</dbReference>
<organism evidence="3 4">
    <name type="scientific">Apatococcus fuscideae</name>
    <dbReference type="NCBI Taxonomy" id="2026836"/>
    <lineage>
        <taxon>Eukaryota</taxon>
        <taxon>Viridiplantae</taxon>
        <taxon>Chlorophyta</taxon>
        <taxon>core chlorophytes</taxon>
        <taxon>Trebouxiophyceae</taxon>
        <taxon>Chlorellales</taxon>
        <taxon>Chlorellaceae</taxon>
        <taxon>Apatococcus</taxon>
    </lineage>
</organism>
<feature type="domain" description="CBM20" evidence="2">
    <location>
        <begin position="46"/>
        <end position="150"/>
    </location>
</feature>
<feature type="region of interest" description="Disordered" evidence="1">
    <location>
        <begin position="1"/>
        <end position="31"/>
    </location>
</feature>
<evidence type="ECO:0000256" key="1">
    <source>
        <dbReference type="SAM" id="MobiDB-lite"/>
    </source>
</evidence>
<evidence type="ECO:0000259" key="2">
    <source>
        <dbReference type="PROSITE" id="PS51166"/>
    </source>
</evidence>
<dbReference type="GO" id="GO:2001070">
    <property type="term" value="F:starch binding"/>
    <property type="evidence" value="ECO:0007669"/>
    <property type="project" value="InterPro"/>
</dbReference>
<evidence type="ECO:0000313" key="3">
    <source>
        <dbReference type="EMBL" id="KAK9863737.1"/>
    </source>
</evidence>
<dbReference type="PANTHER" id="PTHR15048:SF0">
    <property type="entry name" value="STARCH-BINDING DOMAIN-CONTAINING PROTEIN 1"/>
    <property type="match status" value="1"/>
</dbReference>
<dbReference type="AlphaFoldDB" id="A0AAW1T3Z9"/>
<dbReference type="SUPFAM" id="SSF49452">
    <property type="entry name" value="Starch-binding domain-like"/>
    <property type="match status" value="1"/>
</dbReference>
<dbReference type="InterPro" id="IPR013783">
    <property type="entry name" value="Ig-like_fold"/>
</dbReference>
<dbReference type="PROSITE" id="PS51166">
    <property type="entry name" value="CBM20"/>
    <property type="match status" value="1"/>
</dbReference>
<dbReference type="PANTHER" id="PTHR15048">
    <property type="entry name" value="STARCH-BINDING DOMAIN-CONTAINING PROTEIN 1"/>
    <property type="match status" value="1"/>
</dbReference>
<feature type="compositionally biased region" description="Low complexity" evidence="1">
    <location>
        <begin position="301"/>
        <end position="310"/>
    </location>
</feature>
<feature type="region of interest" description="Disordered" evidence="1">
    <location>
        <begin position="253"/>
        <end position="342"/>
    </location>
</feature>
<feature type="compositionally biased region" description="Basic and acidic residues" evidence="1">
    <location>
        <begin position="274"/>
        <end position="283"/>
    </location>
</feature>
<proteinExistence type="predicted"/>
<dbReference type="SMART" id="SM01065">
    <property type="entry name" value="CBM_2"/>
    <property type="match status" value="1"/>
</dbReference>
<dbReference type="GO" id="GO:0016020">
    <property type="term" value="C:membrane"/>
    <property type="evidence" value="ECO:0007669"/>
    <property type="project" value="TreeGrafter"/>
</dbReference>
<reference evidence="3 4" key="1">
    <citation type="journal article" date="2024" name="Nat. Commun.">
        <title>Phylogenomics reveals the evolutionary origins of lichenization in chlorophyte algae.</title>
        <authorList>
            <person name="Puginier C."/>
            <person name="Libourel C."/>
            <person name="Otte J."/>
            <person name="Skaloud P."/>
            <person name="Haon M."/>
            <person name="Grisel S."/>
            <person name="Petersen M."/>
            <person name="Berrin J.G."/>
            <person name="Delaux P.M."/>
            <person name="Dal Grande F."/>
            <person name="Keller J."/>
        </authorList>
    </citation>
    <scope>NUCLEOTIDE SEQUENCE [LARGE SCALE GENOMIC DNA]</scope>
    <source>
        <strain evidence="3 4">SAG 2523</strain>
    </source>
</reference>
<dbReference type="Gene3D" id="2.60.40.10">
    <property type="entry name" value="Immunoglobulins"/>
    <property type="match status" value="1"/>
</dbReference>
<gene>
    <name evidence="3" type="ORF">WJX84_009232</name>
</gene>
<comment type="caution">
    <text evidence="3">The sequence shown here is derived from an EMBL/GenBank/DDBJ whole genome shotgun (WGS) entry which is preliminary data.</text>
</comment>
<dbReference type="InterPro" id="IPR002044">
    <property type="entry name" value="CBM20"/>
</dbReference>